<dbReference type="EMBL" id="CAFBOL010000039">
    <property type="protein sequence ID" value="CAB4992944.1"/>
    <property type="molecule type" value="Genomic_DNA"/>
</dbReference>
<accession>A0A6J7C1X9</accession>
<dbReference type="InterPro" id="IPR009100">
    <property type="entry name" value="AcylCoA_DH/oxidase_NM_dom_sf"/>
</dbReference>
<gene>
    <name evidence="10" type="ORF">UFOPK2656_00410</name>
    <name evidence="11" type="ORF">UFOPK3099_02423</name>
    <name evidence="12" type="ORF">UFOPK3267_01127</name>
    <name evidence="13" type="ORF">UFOPK3651_00178</name>
    <name evidence="14" type="ORF">UFOPK3931_01588</name>
    <name evidence="9" type="ORF">UFOPK4189_00407</name>
</gene>
<evidence type="ECO:0000256" key="1">
    <source>
        <dbReference type="ARBA" id="ARBA00001974"/>
    </source>
</evidence>
<comment type="cofactor">
    <cofactor evidence="1">
        <name>FAD</name>
        <dbReference type="ChEBI" id="CHEBI:57692"/>
    </cofactor>
</comment>
<dbReference type="InterPro" id="IPR037069">
    <property type="entry name" value="AcylCoA_DH/ox_N_sf"/>
</dbReference>
<dbReference type="InterPro" id="IPR009075">
    <property type="entry name" value="AcylCo_DH/oxidase_C"/>
</dbReference>
<dbReference type="EMBL" id="CAEZYF010000002">
    <property type="protein sequence ID" value="CAB4706948.1"/>
    <property type="molecule type" value="Genomic_DNA"/>
</dbReference>
<dbReference type="EMBL" id="CAFBIY010000050">
    <property type="protein sequence ID" value="CAB4850269.1"/>
    <property type="molecule type" value="Genomic_DNA"/>
</dbReference>
<evidence type="ECO:0000313" key="14">
    <source>
        <dbReference type="EMBL" id="CAB4992944.1"/>
    </source>
</evidence>
<evidence type="ECO:0000313" key="11">
    <source>
        <dbReference type="EMBL" id="CAB4833817.1"/>
    </source>
</evidence>
<evidence type="ECO:0000313" key="9">
    <source>
        <dbReference type="EMBL" id="CAB4362627.1"/>
    </source>
</evidence>
<evidence type="ECO:0000259" key="8">
    <source>
        <dbReference type="Pfam" id="PF02771"/>
    </source>
</evidence>
<dbReference type="EMBL" id="CAFBMT010000001">
    <property type="protein sequence ID" value="CAB4910918.1"/>
    <property type="molecule type" value="Genomic_DNA"/>
</dbReference>
<evidence type="ECO:0000259" key="6">
    <source>
        <dbReference type="Pfam" id="PF00441"/>
    </source>
</evidence>
<evidence type="ECO:0000256" key="2">
    <source>
        <dbReference type="ARBA" id="ARBA00009347"/>
    </source>
</evidence>
<dbReference type="GO" id="GO:0005886">
    <property type="term" value="C:plasma membrane"/>
    <property type="evidence" value="ECO:0007669"/>
    <property type="project" value="TreeGrafter"/>
</dbReference>
<keyword evidence="3" id="KW-0285">Flavoprotein</keyword>
<dbReference type="Gene3D" id="1.20.140.10">
    <property type="entry name" value="Butyryl-CoA Dehydrogenase, subunit A, domain 3"/>
    <property type="match status" value="1"/>
</dbReference>
<keyword evidence="4" id="KW-0274">FAD</keyword>
<protein>
    <submittedName>
        <fullName evidence="12">Unannotated protein</fullName>
    </submittedName>
</protein>
<dbReference type="GO" id="GO:0050660">
    <property type="term" value="F:flavin adenine dinucleotide binding"/>
    <property type="evidence" value="ECO:0007669"/>
    <property type="project" value="InterPro"/>
</dbReference>
<dbReference type="EMBL" id="CAESGF010000002">
    <property type="protein sequence ID" value="CAB4362627.1"/>
    <property type="molecule type" value="Genomic_DNA"/>
</dbReference>
<feature type="domain" description="Acyl-CoA oxidase/dehydrogenase middle" evidence="7">
    <location>
        <begin position="124"/>
        <end position="218"/>
    </location>
</feature>
<organism evidence="12">
    <name type="scientific">freshwater metagenome</name>
    <dbReference type="NCBI Taxonomy" id="449393"/>
    <lineage>
        <taxon>unclassified sequences</taxon>
        <taxon>metagenomes</taxon>
        <taxon>ecological metagenomes</taxon>
    </lineage>
</organism>
<dbReference type="SUPFAM" id="SSF56645">
    <property type="entry name" value="Acyl-CoA dehydrogenase NM domain-like"/>
    <property type="match status" value="1"/>
</dbReference>
<dbReference type="InterPro" id="IPR036250">
    <property type="entry name" value="AcylCo_DH-like_C"/>
</dbReference>
<name>A0A6J7C1X9_9ZZZZ</name>
<dbReference type="InterPro" id="IPR046373">
    <property type="entry name" value="Acyl-CoA_Oxase/DH_mid-dom_sf"/>
</dbReference>
<dbReference type="InterPro" id="IPR006091">
    <property type="entry name" value="Acyl-CoA_Oxase/DH_mid-dom"/>
</dbReference>
<comment type="similarity">
    <text evidence="2">Belongs to the acyl-CoA dehydrogenase family.</text>
</comment>
<dbReference type="PANTHER" id="PTHR43292:SF3">
    <property type="entry name" value="ACYL-COA DEHYDROGENASE FADE29"/>
    <property type="match status" value="1"/>
</dbReference>
<dbReference type="InterPro" id="IPR052161">
    <property type="entry name" value="Mycobact_Acyl-CoA_DH"/>
</dbReference>
<reference evidence="12" key="1">
    <citation type="submission" date="2020-05" db="EMBL/GenBank/DDBJ databases">
        <authorList>
            <person name="Chiriac C."/>
            <person name="Salcher M."/>
            <person name="Ghai R."/>
            <person name="Kavagutti S V."/>
        </authorList>
    </citation>
    <scope>NUCLEOTIDE SEQUENCE</scope>
</reference>
<dbReference type="Gene3D" id="2.40.110.10">
    <property type="entry name" value="Butyryl-CoA Dehydrogenase, subunit A, domain 2"/>
    <property type="match status" value="1"/>
</dbReference>
<evidence type="ECO:0000256" key="3">
    <source>
        <dbReference type="ARBA" id="ARBA00022630"/>
    </source>
</evidence>
<dbReference type="AlphaFoldDB" id="A0A6J7C1X9"/>
<evidence type="ECO:0000313" key="10">
    <source>
        <dbReference type="EMBL" id="CAB4706948.1"/>
    </source>
</evidence>
<dbReference type="PANTHER" id="PTHR43292">
    <property type="entry name" value="ACYL-COA DEHYDROGENASE"/>
    <property type="match status" value="1"/>
</dbReference>
<dbReference type="SUPFAM" id="SSF47203">
    <property type="entry name" value="Acyl-CoA dehydrogenase C-terminal domain-like"/>
    <property type="match status" value="1"/>
</dbReference>
<dbReference type="GO" id="GO:0016627">
    <property type="term" value="F:oxidoreductase activity, acting on the CH-CH group of donors"/>
    <property type="evidence" value="ECO:0007669"/>
    <property type="project" value="InterPro"/>
</dbReference>
<dbReference type="InterPro" id="IPR013786">
    <property type="entry name" value="AcylCoA_DH/ox_N"/>
</dbReference>
<sequence>MDLMPTASEEAFRSAARAWLAVNVPDQPRPTEVSAAAAYDVAWQRKLFDHGWAGVSWPKEHGGLGLSLTEQVVWFEESTRARAPQPGANFIGLSHAGPTLIALASEEQKAHHLPRILRADSIWCQGFSEPNAGSDLAGLRTRAVVDGNELVVTGQKVWTSFAVHAQYQELLVRTSSEGDKHRGISWVIGDMRLPGIEIRPIVTMDQMAHFCEVFYNDVRIPIENVVGGLNNGWAVALANLGFERATALTAAQIELAQQVEDLIMLARETTDASGRALIEDDDIRRCLAQCRADVMALRAMTYGIVSRLARVPIPGPEGSMVRLYFTQLVQRVQRLAMDVIADGALDLDFKGTEGRDWVRNFLLSFKDTISGGTKDIQRNIIAGRILGLPRS</sequence>
<dbReference type="EMBL" id="CAFAAV010000238">
    <property type="protein sequence ID" value="CAB4833817.1"/>
    <property type="molecule type" value="Genomic_DNA"/>
</dbReference>
<evidence type="ECO:0000259" key="7">
    <source>
        <dbReference type="Pfam" id="PF02770"/>
    </source>
</evidence>
<dbReference type="Gene3D" id="1.10.540.10">
    <property type="entry name" value="Acyl-CoA dehydrogenase/oxidase, N-terminal domain"/>
    <property type="match status" value="1"/>
</dbReference>
<dbReference type="Pfam" id="PF02771">
    <property type="entry name" value="Acyl-CoA_dh_N"/>
    <property type="match status" value="1"/>
</dbReference>
<feature type="domain" description="Acyl-CoA dehydrogenase/oxidase C-terminal" evidence="6">
    <location>
        <begin position="230"/>
        <end position="385"/>
    </location>
</feature>
<proteinExistence type="inferred from homology"/>
<dbReference type="Pfam" id="PF00441">
    <property type="entry name" value="Acyl-CoA_dh_1"/>
    <property type="match status" value="1"/>
</dbReference>
<dbReference type="Pfam" id="PF02770">
    <property type="entry name" value="Acyl-CoA_dh_M"/>
    <property type="match status" value="1"/>
</dbReference>
<evidence type="ECO:0000256" key="4">
    <source>
        <dbReference type="ARBA" id="ARBA00022827"/>
    </source>
</evidence>
<evidence type="ECO:0000313" key="12">
    <source>
        <dbReference type="EMBL" id="CAB4850269.1"/>
    </source>
</evidence>
<keyword evidence="5" id="KW-0560">Oxidoreductase</keyword>
<feature type="domain" description="Acyl-CoA dehydrogenase/oxidase N-terminal" evidence="8">
    <location>
        <begin position="6"/>
        <end position="118"/>
    </location>
</feature>
<evidence type="ECO:0000313" key="13">
    <source>
        <dbReference type="EMBL" id="CAB4910918.1"/>
    </source>
</evidence>
<evidence type="ECO:0000256" key="5">
    <source>
        <dbReference type="ARBA" id="ARBA00023002"/>
    </source>
</evidence>